<reference evidence="3" key="1">
    <citation type="submission" date="2019-11" db="EMBL/GenBank/DDBJ databases">
        <authorList>
            <person name="Feng L."/>
        </authorList>
    </citation>
    <scope>NUCLEOTIDE SEQUENCE</scope>
    <source>
        <strain evidence="3">ChathewayiLFYP18</strain>
    </source>
</reference>
<dbReference type="AlphaFoldDB" id="A0A6N2ZXH3"/>
<gene>
    <name evidence="3" type="ORF">CHLFYP18_05713</name>
</gene>
<evidence type="ECO:0000256" key="1">
    <source>
        <dbReference type="SAM" id="MobiDB-lite"/>
    </source>
</evidence>
<feature type="domain" description="Bacteriophage Mu GpT" evidence="2">
    <location>
        <begin position="7"/>
        <end position="75"/>
    </location>
</feature>
<dbReference type="EMBL" id="CACRUH010000012">
    <property type="protein sequence ID" value="VYT84299.1"/>
    <property type="molecule type" value="Genomic_DNA"/>
</dbReference>
<evidence type="ECO:0000259" key="2">
    <source>
        <dbReference type="Pfam" id="PF10124"/>
    </source>
</evidence>
<dbReference type="Pfam" id="PF10124">
    <property type="entry name" value="Mu-like_gpT"/>
    <property type="match status" value="1"/>
</dbReference>
<organism evidence="3">
    <name type="scientific">Hungatella hathewayi</name>
    <dbReference type="NCBI Taxonomy" id="154046"/>
    <lineage>
        <taxon>Bacteria</taxon>
        <taxon>Bacillati</taxon>
        <taxon>Bacillota</taxon>
        <taxon>Clostridia</taxon>
        <taxon>Lachnospirales</taxon>
        <taxon>Lachnospiraceae</taxon>
        <taxon>Hungatella</taxon>
    </lineage>
</organism>
<sequence length="93" mass="10321">MVATQLAGKNENSWYLLCTKRPIKPFIFQERKKVQFHQLTGETDEPVFMRAEYIYGADSRDNAGYGLWQMAYGSDGSDPETPPASGGADTPTA</sequence>
<feature type="region of interest" description="Disordered" evidence="1">
    <location>
        <begin position="72"/>
        <end position="93"/>
    </location>
</feature>
<name>A0A6N2ZXH3_9FIRM</name>
<protein>
    <submittedName>
        <fullName evidence="3">Mu-like prophage major head subunit gpT</fullName>
    </submittedName>
</protein>
<dbReference type="InterPro" id="IPR018774">
    <property type="entry name" value="Phage_Mu_GpT"/>
</dbReference>
<evidence type="ECO:0000313" key="3">
    <source>
        <dbReference type="EMBL" id="VYT84299.1"/>
    </source>
</evidence>
<proteinExistence type="predicted"/>
<accession>A0A6N2ZXH3</accession>